<dbReference type="Proteomes" id="UP000426328">
    <property type="component" value="Chromosome"/>
</dbReference>
<dbReference type="KEGG" id="aamb:D1866_04350"/>
<organism evidence="2 3">
    <name type="scientific">Acidianus ambivalens</name>
    <name type="common">Desulfurolobus ambivalens</name>
    <dbReference type="NCBI Taxonomy" id="2283"/>
    <lineage>
        <taxon>Archaea</taxon>
        <taxon>Thermoproteota</taxon>
        <taxon>Thermoprotei</taxon>
        <taxon>Sulfolobales</taxon>
        <taxon>Sulfolobaceae</taxon>
        <taxon>Acidianus</taxon>
    </lineage>
</organism>
<dbReference type="RefSeq" id="WP_152942573.1">
    <property type="nucleotide sequence ID" value="NZ_CP045482.1"/>
</dbReference>
<keyword evidence="3" id="KW-1185">Reference proteome</keyword>
<sequence>MSNNEDEKNKKTVTIRGVDKSLYERAVMTARETGRTVGEIVNQALSSFLGLTSKATNAVTQVVQGVKETGKSFVQGFEDAKKDVVVISDVEELSVTKEEILQVGKPISFRNIKKLTLNIDQEALNYVDSIIGVDELVIPPTINKIMLLQKCKFVKKISTIQ</sequence>
<dbReference type="Proteomes" id="UP000474054">
    <property type="component" value="Unassembled WGS sequence"/>
</dbReference>
<dbReference type="EMBL" id="CP045482">
    <property type="protein sequence ID" value="QGR21310.1"/>
    <property type="molecule type" value="Genomic_DNA"/>
</dbReference>
<reference evidence="1 4" key="1">
    <citation type="submission" date="2019-10" db="EMBL/GenBank/DDBJ databases">
        <title>Comparative genomics of sulfur disproportionating microorganisms.</title>
        <authorList>
            <person name="Ward L.M."/>
            <person name="Bertran E."/>
            <person name="Johnston D."/>
        </authorList>
    </citation>
    <scope>NUCLEOTIDE SEQUENCE [LARGE SCALE GENOMIC DNA]</scope>
    <source>
        <strain evidence="1 4">DSM 3772</strain>
    </source>
</reference>
<name>A0A650CTZ0_ACIAM</name>
<evidence type="ECO:0000313" key="3">
    <source>
        <dbReference type="Proteomes" id="UP000426328"/>
    </source>
</evidence>
<reference evidence="2 3" key="2">
    <citation type="submission" date="2019-10" db="EMBL/GenBank/DDBJ databases">
        <title>Genome Sequences from Six Type Strain Members of the Archaeal Family Sulfolobaceae: Acidianus ambivalens, Acidianus infernus, Metallosphaera prunae, Stygiolobus azoricus, Sulfolobus metallicus, and Sulfurisphaera ohwakuensis.</title>
        <authorList>
            <person name="Counts J.A."/>
            <person name="Kelly R.M."/>
        </authorList>
    </citation>
    <scope>NUCLEOTIDE SEQUENCE [LARGE SCALE GENOMIC DNA]</scope>
    <source>
        <strain evidence="2 3">LEI 10</strain>
    </source>
</reference>
<protein>
    <submittedName>
        <fullName evidence="2">Uncharacterized protein</fullName>
    </submittedName>
</protein>
<evidence type="ECO:0000313" key="4">
    <source>
        <dbReference type="Proteomes" id="UP000474054"/>
    </source>
</evidence>
<accession>A0A650CTZ0</accession>
<evidence type="ECO:0000313" key="1">
    <source>
        <dbReference type="EMBL" id="MQL56147.1"/>
    </source>
</evidence>
<proteinExistence type="predicted"/>
<evidence type="ECO:0000313" key="2">
    <source>
        <dbReference type="EMBL" id="QGR21310.1"/>
    </source>
</evidence>
<dbReference type="GeneID" id="42778941"/>
<dbReference type="EMBL" id="WHYS01000002">
    <property type="protein sequence ID" value="MQL56147.1"/>
    <property type="molecule type" value="Genomic_DNA"/>
</dbReference>
<dbReference type="AlphaFoldDB" id="A0A650CTZ0"/>
<gene>
    <name evidence="2" type="ORF">D1866_04350</name>
    <name evidence="1" type="ORF">GFB69_10475</name>
</gene>